<accession>A0A1U7UMV1</accession>
<feature type="compositionally biased region" description="Basic and acidic residues" evidence="1">
    <location>
        <begin position="114"/>
        <end position="131"/>
    </location>
</feature>
<evidence type="ECO:0000256" key="1">
    <source>
        <dbReference type="SAM" id="MobiDB-lite"/>
    </source>
</evidence>
<gene>
    <name evidence="3" type="primary">LOC104210323</name>
</gene>
<dbReference type="OrthoDB" id="1712839at2759"/>
<evidence type="ECO:0000313" key="3">
    <source>
        <dbReference type="RefSeq" id="XP_009757497.1"/>
    </source>
</evidence>
<organism evidence="2 3">
    <name type="scientific">Nicotiana sylvestris</name>
    <name type="common">Wood tobacco</name>
    <name type="synonym">South American tobacco</name>
    <dbReference type="NCBI Taxonomy" id="4096"/>
    <lineage>
        <taxon>Eukaryota</taxon>
        <taxon>Viridiplantae</taxon>
        <taxon>Streptophyta</taxon>
        <taxon>Embryophyta</taxon>
        <taxon>Tracheophyta</taxon>
        <taxon>Spermatophyta</taxon>
        <taxon>Magnoliopsida</taxon>
        <taxon>eudicotyledons</taxon>
        <taxon>Gunneridae</taxon>
        <taxon>Pentapetalae</taxon>
        <taxon>asterids</taxon>
        <taxon>lamiids</taxon>
        <taxon>Solanales</taxon>
        <taxon>Solanaceae</taxon>
        <taxon>Nicotianoideae</taxon>
        <taxon>Nicotianeae</taxon>
        <taxon>Nicotiana</taxon>
    </lineage>
</organism>
<proteinExistence type="predicted"/>
<evidence type="ECO:0000313" key="2">
    <source>
        <dbReference type="Proteomes" id="UP000189701"/>
    </source>
</evidence>
<feature type="region of interest" description="Disordered" evidence="1">
    <location>
        <begin position="88"/>
        <end position="131"/>
    </location>
</feature>
<keyword evidence="2" id="KW-1185">Reference proteome</keyword>
<dbReference type="eggNOG" id="KOG0017">
    <property type="taxonomic scope" value="Eukaryota"/>
</dbReference>
<sequence>MMCRIIENSNGHTLKNKKILQLKELSCAACSQGKLVIKPSAAKVGIEFSAFLERIQDAFTNLPRVTKSHIPVINAPIRVDVPTGQCHNADKSRSCLKHGRPIGSKDKNHRKKKGANDQVDHNMEAIAQEEH</sequence>
<dbReference type="Proteomes" id="UP000189701">
    <property type="component" value="Unplaced"/>
</dbReference>
<reference evidence="2" key="1">
    <citation type="journal article" date="2013" name="Genome Biol.">
        <title>Reference genomes and transcriptomes of Nicotiana sylvestris and Nicotiana tomentosiformis.</title>
        <authorList>
            <person name="Sierro N."/>
            <person name="Battey J.N."/>
            <person name="Ouadi S."/>
            <person name="Bovet L."/>
            <person name="Goepfert S."/>
            <person name="Bakaher N."/>
            <person name="Peitsch M.C."/>
            <person name="Ivanov N.V."/>
        </authorList>
    </citation>
    <scope>NUCLEOTIDE SEQUENCE [LARGE SCALE GENOMIC DNA]</scope>
</reference>
<dbReference type="RefSeq" id="XP_009757497.1">
    <property type="nucleotide sequence ID" value="XM_009759195.1"/>
</dbReference>
<reference evidence="3" key="2">
    <citation type="submission" date="2025-08" db="UniProtKB">
        <authorList>
            <consortium name="RefSeq"/>
        </authorList>
    </citation>
    <scope>IDENTIFICATION</scope>
    <source>
        <tissue evidence="3">Leaf</tissue>
    </source>
</reference>
<dbReference type="AlphaFoldDB" id="A0A1U7UMV1"/>
<protein>
    <submittedName>
        <fullName evidence="3">Uncharacterized protein LOC104210323</fullName>
    </submittedName>
</protein>
<name>A0A1U7UMV1_NICSY</name>